<reference evidence="3 4" key="1">
    <citation type="submission" date="2019-06" db="EMBL/GenBank/DDBJ databases">
        <title>Complete genome of Microbacterium foliorum M2.</title>
        <authorList>
            <person name="Cao G."/>
        </authorList>
    </citation>
    <scope>NUCLEOTIDE SEQUENCE [LARGE SCALE GENOMIC DNA]</scope>
    <source>
        <strain evidence="3 4">M2</strain>
    </source>
</reference>
<organism evidence="3 4">
    <name type="scientific">Microbacterium foliorum</name>
    <dbReference type="NCBI Taxonomy" id="104336"/>
    <lineage>
        <taxon>Bacteria</taxon>
        <taxon>Bacillati</taxon>
        <taxon>Actinomycetota</taxon>
        <taxon>Actinomycetes</taxon>
        <taxon>Micrococcales</taxon>
        <taxon>Microbacteriaceae</taxon>
        <taxon>Microbacterium</taxon>
    </lineage>
</organism>
<accession>A0A4Y5YSY3</accession>
<protein>
    <submittedName>
        <fullName evidence="3">Uncharacterized protein</fullName>
    </submittedName>
</protein>
<keyword evidence="2" id="KW-1133">Transmembrane helix</keyword>
<feature type="region of interest" description="Disordered" evidence="1">
    <location>
        <begin position="63"/>
        <end position="101"/>
    </location>
</feature>
<sequence>MIAKWEKDGWELVTQNAGKLRSELVFRRPKPPFQWKPLAIIGGVLAVLFTIIGIMAAITGGEDDDTPAPADTPSAEVVAQRDDPSTEPDEPVETAPAKEPAPDLAVAVPITVDELLDKLNSAGMGGIKTGDLFKVTGELFMSDLWMTGATGDYLVMLKAQGGGQDLTVFAEESEAASWTDGTKVEMVLRSEEATIDGETSGGWLRAVSTTVLP</sequence>
<evidence type="ECO:0000313" key="4">
    <source>
        <dbReference type="Proteomes" id="UP000316125"/>
    </source>
</evidence>
<dbReference type="Proteomes" id="UP000316125">
    <property type="component" value="Chromosome"/>
</dbReference>
<dbReference type="AlphaFoldDB" id="A0A4Y5YSY3"/>
<dbReference type="OrthoDB" id="3240480at2"/>
<evidence type="ECO:0000256" key="1">
    <source>
        <dbReference type="SAM" id="MobiDB-lite"/>
    </source>
</evidence>
<proteinExistence type="predicted"/>
<keyword evidence="2" id="KW-0812">Transmembrane</keyword>
<feature type="transmembrane region" description="Helical" evidence="2">
    <location>
        <begin position="37"/>
        <end position="58"/>
    </location>
</feature>
<name>A0A4Y5YSY3_9MICO</name>
<dbReference type="RefSeq" id="WP_140038101.1">
    <property type="nucleotide sequence ID" value="NZ_CP041040.1"/>
</dbReference>
<evidence type="ECO:0000256" key="2">
    <source>
        <dbReference type="SAM" id="Phobius"/>
    </source>
</evidence>
<dbReference type="EMBL" id="CP041040">
    <property type="protein sequence ID" value="QDE35962.1"/>
    <property type="molecule type" value="Genomic_DNA"/>
</dbReference>
<keyword evidence="2" id="KW-0472">Membrane</keyword>
<gene>
    <name evidence="3" type="ORF">FIV50_14890</name>
</gene>
<evidence type="ECO:0000313" key="3">
    <source>
        <dbReference type="EMBL" id="QDE35962.1"/>
    </source>
</evidence>